<evidence type="ECO:0000256" key="7">
    <source>
        <dbReference type="RuleBase" id="RU365072"/>
    </source>
</evidence>
<dbReference type="PANTHER" id="PTHR13003">
    <property type="entry name" value="NUP107-RELATED"/>
    <property type="match status" value="1"/>
</dbReference>
<evidence type="ECO:0000256" key="3">
    <source>
        <dbReference type="ARBA" id="ARBA00022927"/>
    </source>
</evidence>
<evidence type="ECO:0000256" key="2">
    <source>
        <dbReference type="ARBA" id="ARBA00022816"/>
    </source>
</evidence>
<keyword evidence="9" id="KW-1185">Reference proteome</keyword>
<dbReference type="Gene3D" id="1.20.190.50">
    <property type="match status" value="1"/>
</dbReference>
<sequence>MAEPVSSFEAFADAYRAAKSLDLAEQLDPESGTALVFADICAERARLDEDGVVAPLEDVNVDEWKTEEHTWTLIQLLFSERYIEGRPSLRADAAHVYETPLATVQRILEADTELTELKIVREWLQELLPVQHTIEVRKGYLPFTKNALRSSKRTQLPSNLSGRRGNERLVQHLDPDASVRGPGSLDVEDVNYEKALVRSLFEYVRAGELDKALHLCSQTSQPWRAASLRGALFYHNPQLAEPTGDEALGDRMRSVWRRVAEKAATSHALDPYERALYGALCGQLSSVLAVSETWEEQLWGYINARFEQRLQRELVEATPAQWNADGASHTSSTLPEASAEASESLESIFEQLVQSKSPGLQHAAMDPYHITQRAVITNQIPDLIARVNARLPELEALRPEEFARLVRFFAHLVLYCHMVHIPLPVALRAPILNAYVGVLQRAEQSSELVALYASSLETEDAHVVYAEFLCGMETDAPLEERRRALLQAQPHNLDPAIVARCTVDMIFTSLLPAVAEGGATSDWDASLSPNERRLILAVDWLTFFEATYADAILQANRLMRVFMVSGRLHAAHSLLQRLPHELFAQLDTADVPEDQVLELDHWRSYFDVLNKNVAVRGLWSDYCQTDSRAEQHQGLAALAEAVDAARFANLELLELGWLRIALEPVSEEDALRLDELLMIRRRYIPEIVLSLHLMLVDTSQALPENLAHALALPNLVADERLRLYAEFSAAEPLADGSRNLLRAYLEHVRNAALLAMDRRQDVLGCDKGVLV</sequence>
<dbReference type="GO" id="GO:0006606">
    <property type="term" value="P:protein import into nucleus"/>
    <property type="evidence" value="ECO:0007669"/>
    <property type="project" value="TreeGrafter"/>
</dbReference>
<name>A0AAF0F3F2_9BASI</name>
<comment type="subcellular location">
    <subcellularLocation>
        <location evidence="7">Nucleus</location>
        <location evidence="7">Nuclear pore complex</location>
    </subcellularLocation>
    <subcellularLocation>
        <location evidence="7">Nucleus membrane</location>
    </subcellularLocation>
</comment>
<dbReference type="GO" id="GO:0031080">
    <property type="term" value="C:nuclear pore outer ring"/>
    <property type="evidence" value="ECO:0007669"/>
    <property type="project" value="TreeGrafter"/>
</dbReference>
<evidence type="ECO:0000256" key="5">
    <source>
        <dbReference type="ARBA" id="ARBA00023132"/>
    </source>
</evidence>
<evidence type="ECO:0000256" key="4">
    <source>
        <dbReference type="ARBA" id="ARBA00023010"/>
    </source>
</evidence>
<keyword evidence="5 7" id="KW-0906">Nuclear pore complex</keyword>
<evidence type="ECO:0000313" key="9">
    <source>
        <dbReference type="Proteomes" id="UP001217754"/>
    </source>
</evidence>
<evidence type="ECO:0000256" key="6">
    <source>
        <dbReference type="ARBA" id="ARBA00023242"/>
    </source>
</evidence>
<dbReference type="Proteomes" id="UP001217754">
    <property type="component" value="Chromosome 4"/>
</dbReference>
<organism evidence="8 9">
    <name type="scientific">Malassezia japonica</name>
    <dbReference type="NCBI Taxonomy" id="223818"/>
    <lineage>
        <taxon>Eukaryota</taxon>
        <taxon>Fungi</taxon>
        <taxon>Dikarya</taxon>
        <taxon>Basidiomycota</taxon>
        <taxon>Ustilaginomycotina</taxon>
        <taxon>Malasseziomycetes</taxon>
        <taxon>Malasseziales</taxon>
        <taxon>Malasseziaceae</taxon>
        <taxon>Malassezia</taxon>
    </lineage>
</organism>
<dbReference type="InterPro" id="IPR007252">
    <property type="entry name" value="Nup84/Nup107"/>
</dbReference>
<evidence type="ECO:0000313" key="8">
    <source>
        <dbReference type="EMBL" id="WFD39714.1"/>
    </source>
</evidence>
<dbReference type="GO" id="GO:0006406">
    <property type="term" value="P:mRNA export from nucleus"/>
    <property type="evidence" value="ECO:0007669"/>
    <property type="project" value="TreeGrafter"/>
</dbReference>
<proteinExistence type="inferred from homology"/>
<protein>
    <recommendedName>
        <fullName evidence="7">Nuclear pore complex protein</fullName>
    </recommendedName>
</protein>
<dbReference type="GO" id="GO:0031965">
    <property type="term" value="C:nuclear membrane"/>
    <property type="evidence" value="ECO:0007669"/>
    <property type="project" value="UniProtKB-SubCell"/>
</dbReference>
<accession>A0AAF0F3F2</accession>
<dbReference type="AlphaFoldDB" id="A0AAF0F3F2"/>
<dbReference type="GO" id="GO:0017056">
    <property type="term" value="F:structural constituent of nuclear pore"/>
    <property type="evidence" value="ECO:0007669"/>
    <property type="project" value="UniProtKB-UniRule"/>
</dbReference>
<dbReference type="Gene3D" id="1.10.3450.20">
    <property type="match status" value="1"/>
</dbReference>
<dbReference type="Pfam" id="PF04121">
    <property type="entry name" value="Nup84_Nup100"/>
    <property type="match status" value="1"/>
</dbReference>
<keyword evidence="2" id="KW-0509">mRNA transport</keyword>
<comment type="similarity">
    <text evidence="7">Belongs to the nucleoporin Nup84/Nup107 family.</text>
</comment>
<evidence type="ECO:0000256" key="1">
    <source>
        <dbReference type="ARBA" id="ARBA00022448"/>
    </source>
</evidence>
<keyword evidence="1 7" id="KW-0813">Transport</keyword>
<reference evidence="8" key="1">
    <citation type="submission" date="2023-03" db="EMBL/GenBank/DDBJ databases">
        <title>Mating type loci evolution in Malassezia.</title>
        <authorList>
            <person name="Coelho M.A."/>
        </authorList>
    </citation>
    <scope>NUCLEOTIDE SEQUENCE</scope>
    <source>
        <strain evidence="8">CBS 9431</strain>
    </source>
</reference>
<keyword evidence="7" id="KW-0472">Membrane</keyword>
<keyword evidence="6 7" id="KW-0539">Nucleus</keyword>
<dbReference type="GO" id="GO:0000973">
    <property type="term" value="P:post-transcriptional tethering of RNA polymerase II gene DNA at nuclear periphery"/>
    <property type="evidence" value="ECO:0007669"/>
    <property type="project" value="TreeGrafter"/>
</dbReference>
<dbReference type="GeneID" id="85226345"/>
<keyword evidence="3" id="KW-0653">Protein transport</keyword>
<dbReference type="RefSeq" id="XP_060122611.1">
    <property type="nucleotide sequence ID" value="XM_060266628.1"/>
</dbReference>
<dbReference type="PANTHER" id="PTHR13003:SF2">
    <property type="entry name" value="NUCLEAR PORE COMPLEX PROTEIN NUP107"/>
    <property type="match status" value="1"/>
</dbReference>
<keyword evidence="4 7" id="KW-0811">Translocation</keyword>
<dbReference type="EMBL" id="CP119961">
    <property type="protein sequence ID" value="WFD39714.1"/>
    <property type="molecule type" value="Genomic_DNA"/>
</dbReference>
<comment type="function">
    <text evidence="7">Functions as a component of the nuclear pore complex (NPC).</text>
</comment>
<comment type="subunit">
    <text evidence="7">Part of the nuclear pore complex (NPC).</text>
</comment>
<gene>
    <name evidence="8" type="primary">NUP84</name>
    <name evidence="8" type="ORF">MJAP1_002694</name>
</gene>